<dbReference type="GO" id="GO:0005524">
    <property type="term" value="F:ATP binding"/>
    <property type="evidence" value="ECO:0007669"/>
    <property type="project" value="UniProtKB-KW"/>
</dbReference>
<dbReference type="GO" id="GO:0046872">
    <property type="term" value="F:metal ion binding"/>
    <property type="evidence" value="ECO:0007669"/>
    <property type="project" value="UniProtKB-KW"/>
</dbReference>
<keyword evidence="5" id="KW-1015">Disulfide bond</keyword>
<dbReference type="PROSITE" id="PS00658">
    <property type="entry name" value="FORK_HEAD_2"/>
    <property type="match status" value="1"/>
</dbReference>
<feature type="compositionally biased region" description="Polar residues" evidence="11">
    <location>
        <begin position="79"/>
        <end position="89"/>
    </location>
</feature>
<dbReference type="SMART" id="SM00339">
    <property type="entry name" value="FH"/>
    <property type="match status" value="1"/>
</dbReference>
<evidence type="ECO:0000313" key="14">
    <source>
        <dbReference type="Proteomes" id="UP000824219"/>
    </source>
</evidence>
<dbReference type="FunFam" id="1.10.10.10:FF:000266">
    <property type="entry name" value="Forkhead box protein L1"/>
    <property type="match status" value="1"/>
</dbReference>
<dbReference type="InterPro" id="IPR009581">
    <property type="entry name" value="FAM20_C"/>
</dbReference>
<keyword evidence="8" id="KW-0547">Nucleotide-binding</keyword>
<feature type="binding site" evidence="8">
    <location>
        <begin position="359"/>
        <end position="362"/>
    </location>
    <ligand>
        <name>ATP</name>
        <dbReference type="ChEBI" id="CHEBI:30616"/>
    </ligand>
</feature>
<dbReference type="InterPro" id="IPR001766">
    <property type="entry name" value="Fork_head_dom"/>
</dbReference>
<dbReference type="GO" id="GO:0005794">
    <property type="term" value="C:Golgi apparatus"/>
    <property type="evidence" value="ECO:0007669"/>
    <property type="project" value="UniProtKB-SubCell"/>
</dbReference>
<dbReference type="Pfam" id="PF00250">
    <property type="entry name" value="Forkhead"/>
    <property type="match status" value="1"/>
</dbReference>
<evidence type="ECO:0000256" key="10">
    <source>
        <dbReference type="PROSITE-ProRule" id="PRU00089"/>
    </source>
</evidence>
<gene>
    <name evidence="13" type="ORF">KOW79_011519</name>
</gene>
<dbReference type="PANTHER" id="PTHR12450:SF11">
    <property type="entry name" value="EXTRACELLULAR SERINE_THREONINE PROTEIN KINASE FAM20C"/>
    <property type="match status" value="1"/>
</dbReference>
<comment type="caution">
    <text evidence="13">The sequence shown here is derived from an EMBL/GenBank/DDBJ whole genome shotgun (WGS) entry which is preliminary data.</text>
</comment>
<evidence type="ECO:0000256" key="1">
    <source>
        <dbReference type="ARBA" id="ARBA00004555"/>
    </source>
</evidence>
<keyword evidence="6" id="KW-0325">Glycoprotein</keyword>
<keyword evidence="9" id="KW-0464">Manganese</keyword>
<feature type="region of interest" description="Disordered" evidence="11">
    <location>
        <begin position="36"/>
        <end position="64"/>
    </location>
</feature>
<organism evidence="13 14">
    <name type="scientific">Hemibagrus wyckioides</name>
    <dbReference type="NCBI Taxonomy" id="337641"/>
    <lineage>
        <taxon>Eukaryota</taxon>
        <taxon>Metazoa</taxon>
        <taxon>Chordata</taxon>
        <taxon>Craniata</taxon>
        <taxon>Vertebrata</taxon>
        <taxon>Euteleostomi</taxon>
        <taxon>Actinopterygii</taxon>
        <taxon>Neopterygii</taxon>
        <taxon>Teleostei</taxon>
        <taxon>Ostariophysi</taxon>
        <taxon>Siluriformes</taxon>
        <taxon>Bagridae</taxon>
        <taxon>Hemibagrus</taxon>
    </lineage>
</organism>
<dbReference type="GO" id="GO:0004674">
    <property type="term" value="F:protein serine/threonine kinase activity"/>
    <property type="evidence" value="ECO:0007669"/>
    <property type="project" value="TreeGrafter"/>
</dbReference>
<dbReference type="PROSITE" id="PS51257">
    <property type="entry name" value="PROKAR_LIPOPROTEIN"/>
    <property type="match status" value="1"/>
</dbReference>
<dbReference type="GO" id="GO:0005634">
    <property type="term" value="C:nucleus"/>
    <property type="evidence" value="ECO:0007669"/>
    <property type="project" value="UniProtKB-SubCell"/>
</dbReference>
<proteinExistence type="inferred from homology"/>
<dbReference type="InterPro" id="IPR024869">
    <property type="entry name" value="FAM20"/>
</dbReference>
<evidence type="ECO:0000256" key="5">
    <source>
        <dbReference type="ARBA" id="ARBA00023157"/>
    </source>
</evidence>
<protein>
    <recommendedName>
        <fullName evidence="12">Fork-head domain-containing protein</fullName>
    </recommendedName>
</protein>
<feature type="binding site" evidence="9">
    <location>
        <position position="448"/>
    </location>
    <ligand>
        <name>Mn(2+)</name>
        <dbReference type="ChEBI" id="CHEBI:29035"/>
    </ligand>
</feature>
<dbReference type="PANTHER" id="PTHR12450">
    <property type="entry name" value="DENTIN MATRIX PROTEIN 4 PROTEIN FAM20"/>
    <property type="match status" value="1"/>
</dbReference>
<dbReference type="Gene3D" id="1.10.10.10">
    <property type="entry name" value="Winged helix-like DNA-binding domain superfamily/Winged helix DNA-binding domain"/>
    <property type="match status" value="1"/>
</dbReference>
<evidence type="ECO:0000256" key="8">
    <source>
        <dbReference type="PIRSR" id="PIRSR624869-2"/>
    </source>
</evidence>
<keyword evidence="10" id="KW-0539">Nucleus</keyword>
<keyword evidence="9" id="KW-0479">Metal-binding</keyword>
<dbReference type="Pfam" id="PF06702">
    <property type="entry name" value="Fam20C"/>
    <property type="match status" value="1"/>
</dbReference>
<evidence type="ECO:0000256" key="11">
    <source>
        <dbReference type="SAM" id="MobiDB-lite"/>
    </source>
</evidence>
<evidence type="ECO:0000256" key="9">
    <source>
        <dbReference type="PIRSR" id="PIRSR624869-3"/>
    </source>
</evidence>
<dbReference type="AlphaFoldDB" id="A0A9D3SMV6"/>
<feature type="binding site" evidence="8">
    <location>
        <position position="276"/>
    </location>
    <ligand>
        <name>ATP</name>
        <dbReference type="ChEBI" id="CHEBI:30616"/>
    </ligand>
</feature>
<name>A0A9D3SMV6_9TELE</name>
<dbReference type="SUPFAM" id="SSF46785">
    <property type="entry name" value="Winged helix' DNA-binding domain"/>
    <property type="match status" value="1"/>
</dbReference>
<evidence type="ECO:0000256" key="3">
    <source>
        <dbReference type="ARBA" id="ARBA00023034"/>
    </source>
</evidence>
<feature type="compositionally biased region" description="Basic and acidic residues" evidence="11">
    <location>
        <begin position="99"/>
        <end position="121"/>
    </location>
</feature>
<dbReference type="GO" id="GO:0003700">
    <property type="term" value="F:DNA-binding transcription factor activity"/>
    <property type="evidence" value="ECO:0007669"/>
    <property type="project" value="InterPro"/>
</dbReference>
<dbReference type="GO" id="GO:0043565">
    <property type="term" value="F:sequence-specific DNA binding"/>
    <property type="evidence" value="ECO:0007669"/>
    <property type="project" value="InterPro"/>
</dbReference>
<evidence type="ECO:0000256" key="4">
    <source>
        <dbReference type="ARBA" id="ARBA00023125"/>
    </source>
</evidence>
<dbReference type="Proteomes" id="UP000824219">
    <property type="component" value="Linkage Group LG13"/>
</dbReference>
<dbReference type="PROSITE" id="PS50039">
    <property type="entry name" value="FORK_HEAD_3"/>
    <property type="match status" value="1"/>
</dbReference>
<evidence type="ECO:0000256" key="2">
    <source>
        <dbReference type="ARBA" id="ARBA00006557"/>
    </source>
</evidence>
<feature type="region of interest" description="Disordered" evidence="11">
    <location>
        <begin position="79"/>
        <end position="124"/>
    </location>
</feature>
<dbReference type="OrthoDB" id="8583677at2759"/>
<keyword evidence="14" id="KW-1185">Reference proteome</keyword>
<feature type="region of interest" description="Disordered" evidence="11">
    <location>
        <begin position="707"/>
        <end position="757"/>
    </location>
</feature>
<feature type="binding site" evidence="9">
    <location>
        <position position="276"/>
    </location>
    <ligand>
        <name>Mn(2+)</name>
        <dbReference type="ChEBI" id="CHEBI:29035"/>
    </ligand>
</feature>
<keyword evidence="3" id="KW-0333">Golgi apparatus</keyword>
<feature type="binding site" evidence="8">
    <location>
        <position position="448"/>
    </location>
    <ligand>
        <name>ATP</name>
        <dbReference type="ChEBI" id="CHEBI:30616"/>
    </ligand>
</feature>
<dbReference type="InterPro" id="IPR036388">
    <property type="entry name" value="WH-like_DNA-bd_sf"/>
</dbReference>
<feature type="domain" description="Fork-head" evidence="12">
    <location>
        <begin position="603"/>
        <end position="701"/>
    </location>
</feature>
<dbReference type="InterPro" id="IPR030456">
    <property type="entry name" value="TF_fork_head_CS_2"/>
</dbReference>
<evidence type="ECO:0000256" key="6">
    <source>
        <dbReference type="ARBA" id="ARBA00023180"/>
    </source>
</evidence>
<accession>A0A9D3SMV6</accession>
<feature type="binding site" evidence="8">
    <location>
        <position position="239"/>
    </location>
    <ligand>
        <name>ATP</name>
        <dbReference type="ChEBI" id="CHEBI:30616"/>
    </ligand>
</feature>
<dbReference type="GO" id="GO:0070166">
    <property type="term" value="P:enamel mineralization"/>
    <property type="evidence" value="ECO:0007669"/>
    <property type="project" value="TreeGrafter"/>
</dbReference>
<keyword evidence="4 10" id="KW-0238">DNA-binding</keyword>
<evidence type="ECO:0000256" key="7">
    <source>
        <dbReference type="PIRSR" id="PIRSR624869-1"/>
    </source>
</evidence>
<dbReference type="InterPro" id="IPR036390">
    <property type="entry name" value="WH_DNA-bd_sf"/>
</dbReference>
<comment type="cofactor">
    <cofactor evidence="9">
        <name>Mn(2+)</name>
        <dbReference type="ChEBI" id="CHEBI:29035"/>
    </cofactor>
</comment>
<comment type="subcellular location">
    <subcellularLocation>
        <location evidence="1">Golgi apparatus</location>
    </subcellularLocation>
    <subcellularLocation>
        <location evidence="10">Nucleus</location>
    </subcellularLocation>
</comment>
<feature type="active site" evidence="7">
    <location>
        <position position="428"/>
    </location>
</feature>
<reference evidence="13 14" key="1">
    <citation type="submission" date="2021-06" db="EMBL/GenBank/DDBJ databases">
        <title>Chromosome-level genome assembly of the red-tail catfish (Hemibagrus wyckioides).</title>
        <authorList>
            <person name="Shao F."/>
        </authorList>
    </citation>
    <scope>NUCLEOTIDE SEQUENCE [LARGE SCALE GENOMIC DNA]</scope>
    <source>
        <strain evidence="13">EC202008001</strain>
        <tissue evidence="13">Blood</tissue>
    </source>
</reference>
<feature type="binding site" evidence="8">
    <location>
        <position position="433"/>
    </location>
    <ligand>
        <name>ATP</name>
        <dbReference type="ChEBI" id="CHEBI:30616"/>
    </ligand>
</feature>
<dbReference type="PRINTS" id="PR00053">
    <property type="entry name" value="FORKHEAD"/>
</dbReference>
<comment type="similarity">
    <text evidence="2">Belongs to the FAM20 family.</text>
</comment>
<evidence type="ECO:0000313" key="13">
    <source>
        <dbReference type="EMBL" id="KAG7325203.1"/>
    </source>
</evidence>
<dbReference type="EMBL" id="JAHKSW010000013">
    <property type="protein sequence ID" value="KAG7325203.1"/>
    <property type="molecule type" value="Genomic_DNA"/>
</dbReference>
<keyword evidence="8" id="KW-0067">ATP-binding</keyword>
<feature type="compositionally biased region" description="Polar residues" evidence="11">
    <location>
        <begin position="721"/>
        <end position="732"/>
    </location>
</feature>
<sequence>MILFRKFRVLILTVFLIACSLHIMIDLLPRLESKGTGGCSCSHTPSEDPRNWAQSPGRAAAPEPLPLHKHTLRILQDFSSEPGSNVSSHSLEKLSPVGEKTETRRTGEHRAQAGQDRKQETRVAGVNTRSRLAALFEHQLYKRPLPVLTDQDTLFNVNTDIRFDPKAADNQEWHGQEKNGEYTPTGELTADSYPNWLRFHIGINRYELYSRHNPVIDAMLRDLITQRITSVAMKSGGTQLKLIMTFQNYGQALFKPMKQTREQETPPDFFYFSDFERHNAEIAAYHLDRILDFRRVPPVAGRLVNMTKEIRDVTRDKKLWKTFFISPANNICFYGECSYYCSTEHALCGKPDQIEGSLAAFLPDLALAKRKTWRNPWRRSYHKRKKAEWEVDPDYCEEVKQTPPYDSGTRLLDIMDMTIFDFLMGNMDRHHYETFEKFGNETFIIHLDNGRGFGKHSHDEVSILAPLSQCCRVKKSTHLRLQLLAKEEYKLSVLMEESLQRDSLAPILIQPHLEAMDRRLRLVLQVLADCIEKEGYSSVVEDDMTSERMDKASAPRSPELSSQVTFHPALHTMFDNSQYPYNCFNYDGDYPTCGTEEEKKVCRPAYSYIALIAMAIQQSPENKVTLSGIYEFIMKRFPYYRSNQRAWQNSIRHNLSLNSCFIKVPRTEGNEKGKGNYWTFATGCESMLDLFENGNFRRRRRRRRNLSLGFREPSEPFSPMDPQQNATVQSLHPDSFCPESSNHRVDQRNPPLSKPEPEIKFSIDYILSTPDPSPGFRPPHSGSAGAVIQHLEPQQLNLHFWTL</sequence>
<evidence type="ECO:0000259" key="12">
    <source>
        <dbReference type="PROSITE" id="PS50039"/>
    </source>
</evidence>
<feature type="DNA-binding region" description="Fork-head" evidence="10">
    <location>
        <begin position="603"/>
        <end position="701"/>
    </location>
</feature>
<feature type="binding site" evidence="8">
    <location>
        <position position="255"/>
    </location>
    <ligand>
        <name>ATP</name>
        <dbReference type="ChEBI" id="CHEBI:30616"/>
    </ligand>
</feature>